<evidence type="ECO:0000256" key="1">
    <source>
        <dbReference type="SAM" id="MobiDB-lite"/>
    </source>
</evidence>
<feature type="compositionally biased region" description="Polar residues" evidence="1">
    <location>
        <begin position="68"/>
        <end position="86"/>
    </location>
</feature>
<keyword evidence="3" id="KW-1185">Reference proteome</keyword>
<feature type="compositionally biased region" description="Low complexity" evidence="1">
    <location>
        <begin position="92"/>
        <end position="108"/>
    </location>
</feature>
<dbReference type="EMBL" id="JAALHA020000018">
    <property type="protein sequence ID" value="MDR9898557.1"/>
    <property type="molecule type" value="Genomic_DNA"/>
</dbReference>
<organism evidence="2 3">
    <name type="scientific">Aetokthonos hydrillicola Thurmond2011</name>
    <dbReference type="NCBI Taxonomy" id="2712845"/>
    <lineage>
        <taxon>Bacteria</taxon>
        <taxon>Bacillati</taxon>
        <taxon>Cyanobacteriota</taxon>
        <taxon>Cyanophyceae</taxon>
        <taxon>Nostocales</taxon>
        <taxon>Hapalosiphonaceae</taxon>
        <taxon>Aetokthonos</taxon>
    </lineage>
</organism>
<feature type="region of interest" description="Disordered" evidence="1">
    <location>
        <begin position="153"/>
        <end position="203"/>
    </location>
</feature>
<dbReference type="RefSeq" id="WP_208341981.1">
    <property type="nucleotide sequence ID" value="NZ_CAWQFN010000043.1"/>
</dbReference>
<protein>
    <submittedName>
        <fullName evidence="2">Uncharacterized protein</fullName>
    </submittedName>
</protein>
<dbReference type="AlphaFoldDB" id="A0AAP5IEG1"/>
<feature type="region of interest" description="Disordered" evidence="1">
    <location>
        <begin position="68"/>
        <end position="108"/>
    </location>
</feature>
<comment type="caution">
    <text evidence="2">The sequence shown here is derived from an EMBL/GenBank/DDBJ whole genome shotgun (WGS) entry which is preliminary data.</text>
</comment>
<feature type="compositionally biased region" description="Basic and acidic residues" evidence="1">
    <location>
        <begin position="194"/>
        <end position="203"/>
    </location>
</feature>
<name>A0AAP5IEG1_9CYAN</name>
<accession>A0AAP5IEG1</accession>
<evidence type="ECO:0000313" key="2">
    <source>
        <dbReference type="EMBL" id="MDR9898557.1"/>
    </source>
</evidence>
<proteinExistence type="predicted"/>
<reference evidence="3" key="1">
    <citation type="journal article" date="2021" name="Science">
        <title>Hunting the eagle killer: A cyanobacterial neurotoxin causes vacuolar myelinopathy.</title>
        <authorList>
            <person name="Breinlinger S."/>
            <person name="Phillips T.J."/>
            <person name="Haram B.N."/>
            <person name="Mares J."/>
            <person name="Martinez Yerena J.A."/>
            <person name="Hrouzek P."/>
            <person name="Sobotka R."/>
            <person name="Henderson W.M."/>
            <person name="Schmieder P."/>
            <person name="Williams S.M."/>
            <person name="Lauderdale J.D."/>
            <person name="Wilde H.D."/>
            <person name="Gerrin W."/>
            <person name="Kust A."/>
            <person name="Washington J.W."/>
            <person name="Wagner C."/>
            <person name="Geier B."/>
            <person name="Liebeke M."/>
            <person name="Enke H."/>
            <person name="Niedermeyer T.H.J."/>
            <person name="Wilde S.B."/>
        </authorList>
    </citation>
    <scope>NUCLEOTIDE SEQUENCE [LARGE SCALE GENOMIC DNA]</scope>
    <source>
        <strain evidence="3">Thurmond2011</strain>
    </source>
</reference>
<evidence type="ECO:0000313" key="3">
    <source>
        <dbReference type="Proteomes" id="UP000667802"/>
    </source>
</evidence>
<dbReference type="Proteomes" id="UP000667802">
    <property type="component" value="Unassembled WGS sequence"/>
</dbReference>
<gene>
    <name evidence="2" type="ORF">G7B40_028960</name>
</gene>
<sequence length="262" mass="29399">MFAQFQSLYPQGSLISELVQIDHGKYIVRASVQIEGVTRATGMAAAETLEDAEDRARTRALMVLGITSTTQEPPASSSKPITQIQPNPRVATTTEFSNSSTYSSNVNSYSQTEPRVFVPSSNVNRQDVEQHFPVINKQQEQLDIRDEDFKSMSFKQPENNPLPEISPSNVTPFTPRSHAPQEEVGTSTTKKSKKSEPVDHSDTIAKIDVEMQRLNWTTEQGRDYLKQAYGKRARSLLNPEELLHFLRYLETQPTPPDPSVGF</sequence>